<comment type="caution">
    <text evidence="2">The sequence shown here is derived from an EMBL/GenBank/DDBJ whole genome shotgun (WGS) entry which is preliminary data.</text>
</comment>
<organism evidence="2 3">
    <name type="scientific">Caerostris extrusa</name>
    <name type="common">Bark spider</name>
    <name type="synonym">Caerostris bankana</name>
    <dbReference type="NCBI Taxonomy" id="172846"/>
    <lineage>
        <taxon>Eukaryota</taxon>
        <taxon>Metazoa</taxon>
        <taxon>Ecdysozoa</taxon>
        <taxon>Arthropoda</taxon>
        <taxon>Chelicerata</taxon>
        <taxon>Arachnida</taxon>
        <taxon>Araneae</taxon>
        <taxon>Araneomorphae</taxon>
        <taxon>Entelegynae</taxon>
        <taxon>Araneoidea</taxon>
        <taxon>Araneidae</taxon>
        <taxon>Caerostris</taxon>
    </lineage>
</organism>
<feature type="region of interest" description="Disordered" evidence="1">
    <location>
        <begin position="99"/>
        <end position="146"/>
    </location>
</feature>
<gene>
    <name evidence="2" type="ORF">CEXT_255191</name>
</gene>
<evidence type="ECO:0000256" key="1">
    <source>
        <dbReference type="SAM" id="MobiDB-lite"/>
    </source>
</evidence>
<feature type="region of interest" description="Disordered" evidence="1">
    <location>
        <begin position="63"/>
        <end position="83"/>
    </location>
</feature>
<reference evidence="2 3" key="1">
    <citation type="submission" date="2021-06" db="EMBL/GenBank/DDBJ databases">
        <title>Caerostris extrusa draft genome.</title>
        <authorList>
            <person name="Kono N."/>
            <person name="Arakawa K."/>
        </authorList>
    </citation>
    <scope>NUCLEOTIDE SEQUENCE [LARGE SCALE GENOMIC DNA]</scope>
</reference>
<evidence type="ECO:0000313" key="2">
    <source>
        <dbReference type="EMBL" id="GIY54899.1"/>
    </source>
</evidence>
<protein>
    <submittedName>
        <fullName evidence="2">Uncharacterized protein</fullName>
    </submittedName>
</protein>
<name>A0AAV4UAS4_CAEEX</name>
<dbReference type="EMBL" id="BPLR01012567">
    <property type="protein sequence ID" value="GIY54899.1"/>
    <property type="molecule type" value="Genomic_DNA"/>
</dbReference>
<evidence type="ECO:0000313" key="3">
    <source>
        <dbReference type="Proteomes" id="UP001054945"/>
    </source>
</evidence>
<keyword evidence="3" id="KW-1185">Reference proteome</keyword>
<dbReference type="Proteomes" id="UP001054945">
    <property type="component" value="Unassembled WGS sequence"/>
</dbReference>
<dbReference type="AlphaFoldDB" id="A0AAV4UAS4"/>
<accession>A0AAV4UAS4</accession>
<proteinExistence type="predicted"/>
<sequence length="146" mass="16439">MNNILIQVLRKKILKRNVACLKLLTSTLFLYRKFVFAPRCRGVSAKRSAKLNNDELRELGDMDDGLVDWPRSSPDEVKTPGSIPGGKWCCKSYWRSSTTTASEKRTTDDTHIHPLAQKSRASSHPRTKGTDNLLSPHLFPDGSTQK</sequence>
<feature type="compositionally biased region" description="Basic and acidic residues" evidence="1">
    <location>
        <begin position="102"/>
        <end position="112"/>
    </location>
</feature>